<organism evidence="2 3">
    <name type="scientific">Eiseniibacteriota bacterium</name>
    <dbReference type="NCBI Taxonomy" id="2212470"/>
    <lineage>
        <taxon>Bacteria</taxon>
        <taxon>Candidatus Eiseniibacteriota</taxon>
    </lineage>
</organism>
<dbReference type="Proteomes" id="UP000777784">
    <property type="component" value="Unassembled WGS sequence"/>
</dbReference>
<dbReference type="AlphaFoldDB" id="A0A948RRV6"/>
<evidence type="ECO:0000313" key="3">
    <source>
        <dbReference type="Proteomes" id="UP000777784"/>
    </source>
</evidence>
<keyword evidence="2" id="KW-0449">Lipoprotein</keyword>
<dbReference type="Pfam" id="PF03548">
    <property type="entry name" value="LolA"/>
    <property type="match status" value="1"/>
</dbReference>
<dbReference type="EMBL" id="JAHJDP010000018">
    <property type="protein sequence ID" value="MBU2689840.1"/>
    <property type="molecule type" value="Genomic_DNA"/>
</dbReference>
<name>A0A948RRV6_UNCEI</name>
<proteinExistence type="predicted"/>
<reference evidence="2" key="1">
    <citation type="submission" date="2021-05" db="EMBL/GenBank/DDBJ databases">
        <title>Energy efficiency and biological interactions define the core microbiome of deep oligotrophic groundwater.</title>
        <authorList>
            <person name="Mehrshad M."/>
            <person name="Lopez-Fernandez M."/>
            <person name="Bell E."/>
            <person name="Bernier-Latmani R."/>
            <person name="Bertilsson S."/>
            <person name="Dopson M."/>
        </authorList>
    </citation>
    <scope>NUCLEOTIDE SEQUENCE</scope>
    <source>
        <strain evidence="2">Modern_marine.mb.64</strain>
    </source>
</reference>
<sequence>MTSRGRIHVWTLCFTLLICLYSADPSPAADVMDEETWQDGPALFNKTREWILALPSLEVPFTQINRWTGWGDEAPDTARGVLYLERPCCFRLEYDEPAGHAIVCDGESLWTYVPELEQVIRTPVPEEGIGAGDLFLWLLRSAHPDSFAVLVDPPVYRLGVEPPAEIGWRELEILIDINDGSIAGYYYEDLQENRTAFQFAVFKTVPRGGREAFRFISPPGVEVVDVE</sequence>
<feature type="signal peptide" evidence="1">
    <location>
        <begin position="1"/>
        <end position="28"/>
    </location>
</feature>
<evidence type="ECO:0000256" key="1">
    <source>
        <dbReference type="SAM" id="SignalP"/>
    </source>
</evidence>
<dbReference type="SUPFAM" id="SSF89392">
    <property type="entry name" value="Prokaryotic lipoproteins and lipoprotein localization factors"/>
    <property type="match status" value="1"/>
</dbReference>
<dbReference type="PANTHER" id="PTHR35869:SF1">
    <property type="entry name" value="OUTER-MEMBRANE LIPOPROTEIN CARRIER PROTEIN"/>
    <property type="match status" value="1"/>
</dbReference>
<protein>
    <submittedName>
        <fullName evidence="2">Outer membrane lipoprotein carrier protein LolA</fullName>
    </submittedName>
</protein>
<dbReference type="Gene3D" id="2.50.20.10">
    <property type="entry name" value="Lipoprotein localisation LolA/LolB/LppX"/>
    <property type="match status" value="1"/>
</dbReference>
<comment type="caution">
    <text evidence="2">The sequence shown here is derived from an EMBL/GenBank/DDBJ whole genome shotgun (WGS) entry which is preliminary data.</text>
</comment>
<keyword evidence="1" id="KW-0732">Signal</keyword>
<dbReference type="PANTHER" id="PTHR35869">
    <property type="entry name" value="OUTER-MEMBRANE LIPOPROTEIN CARRIER PROTEIN"/>
    <property type="match status" value="1"/>
</dbReference>
<evidence type="ECO:0000313" key="2">
    <source>
        <dbReference type="EMBL" id="MBU2689840.1"/>
    </source>
</evidence>
<accession>A0A948RRV6</accession>
<dbReference type="InterPro" id="IPR004564">
    <property type="entry name" value="OM_lipoprot_carrier_LolA-like"/>
</dbReference>
<dbReference type="InterPro" id="IPR029046">
    <property type="entry name" value="LolA/LolB/LppX"/>
</dbReference>
<dbReference type="CDD" id="cd16325">
    <property type="entry name" value="LolA"/>
    <property type="match status" value="1"/>
</dbReference>
<feature type="chain" id="PRO_5036876154" evidence="1">
    <location>
        <begin position="29"/>
        <end position="227"/>
    </location>
</feature>
<gene>
    <name evidence="2" type="ORF">KJ970_02855</name>
</gene>